<evidence type="ECO:0000256" key="5">
    <source>
        <dbReference type="SAM" id="Phobius"/>
    </source>
</evidence>
<feature type="transmembrane region" description="Helical" evidence="5">
    <location>
        <begin position="481"/>
        <end position="503"/>
    </location>
</feature>
<evidence type="ECO:0000256" key="1">
    <source>
        <dbReference type="ARBA" id="ARBA00004141"/>
    </source>
</evidence>
<dbReference type="STRING" id="45351.A7STF7"/>
<evidence type="ECO:0000259" key="6">
    <source>
        <dbReference type="Pfam" id="PF00520"/>
    </source>
</evidence>
<organism evidence="7 8">
    <name type="scientific">Nematostella vectensis</name>
    <name type="common">Starlet sea anemone</name>
    <dbReference type="NCBI Taxonomy" id="45351"/>
    <lineage>
        <taxon>Eukaryota</taxon>
        <taxon>Metazoa</taxon>
        <taxon>Cnidaria</taxon>
        <taxon>Anthozoa</taxon>
        <taxon>Hexacorallia</taxon>
        <taxon>Actiniaria</taxon>
        <taxon>Edwardsiidae</taxon>
        <taxon>Nematostella</taxon>
    </lineage>
</organism>
<comment type="subcellular location">
    <subcellularLocation>
        <location evidence="1">Membrane</location>
        <topology evidence="1">Multi-pass membrane protein</topology>
    </subcellularLocation>
</comment>
<feature type="transmembrane region" description="Helical" evidence="5">
    <location>
        <begin position="70"/>
        <end position="95"/>
    </location>
</feature>
<dbReference type="PANTHER" id="PTHR46726:SF1">
    <property type="entry name" value="TWO-PORE CALCIUM CHANNEL 3"/>
    <property type="match status" value="1"/>
</dbReference>
<dbReference type="InterPro" id="IPR027359">
    <property type="entry name" value="Volt_channel_dom_sf"/>
</dbReference>
<evidence type="ECO:0000313" key="8">
    <source>
        <dbReference type="Proteomes" id="UP000001593"/>
    </source>
</evidence>
<dbReference type="eggNOG" id="KOG2301">
    <property type="taxonomic scope" value="Eukaryota"/>
</dbReference>
<feature type="transmembrane region" description="Helical" evidence="5">
    <location>
        <begin position="170"/>
        <end position="189"/>
    </location>
</feature>
<dbReference type="InParanoid" id="A7STF7"/>
<keyword evidence="4 5" id="KW-0472">Membrane</keyword>
<dbReference type="Pfam" id="PF00520">
    <property type="entry name" value="Ion_trans"/>
    <property type="match status" value="2"/>
</dbReference>
<evidence type="ECO:0000313" key="7">
    <source>
        <dbReference type="EMBL" id="EDO33014.1"/>
    </source>
</evidence>
<keyword evidence="3 5" id="KW-1133">Transmembrane helix</keyword>
<dbReference type="GO" id="GO:0016020">
    <property type="term" value="C:membrane"/>
    <property type="evidence" value="ECO:0007669"/>
    <property type="project" value="UniProtKB-SubCell"/>
</dbReference>
<dbReference type="SUPFAM" id="SSF81324">
    <property type="entry name" value="Voltage-gated potassium channels"/>
    <property type="match status" value="2"/>
</dbReference>
<reference evidence="7 8" key="1">
    <citation type="journal article" date="2007" name="Science">
        <title>Sea anemone genome reveals ancestral eumetazoan gene repertoire and genomic organization.</title>
        <authorList>
            <person name="Putnam N.H."/>
            <person name="Srivastava M."/>
            <person name="Hellsten U."/>
            <person name="Dirks B."/>
            <person name="Chapman J."/>
            <person name="Salamov A."/>
            <person name="Terry A."/>
            <person name="Shapiro H."/>
            <person name="Lindquist E."/>
            <person name="Kapitonov V.V."/>
            <person name="Jurka J."/>
            <person name="Genikhovich G."/>
            <person name="Grigoriev I.V."/>
            <person name="Lucas S.M."/>
            <person name="Steele R.E."/>
            <person name="Finnerty J.R."/>
            <person name="Technau U."/>
            <person name="Martindale M.Q."/>
            <person name="Rokhsar D.S."/>
        </authorList>
    </citation>
    <scope>NUCLEOTIDE SEQUENCE [LARGE SCALE GENOMIC DNA]</scope>
    <source>
        <strain evidence="8">CH2 X CH6</strain>
    </source>
</reference>
<feature type="domain" description="Ion transport" evidence="6">
    <location>
        <begin position="39"/>
        <end position="262"/>
    </location>
</feature>
<gene>
    <name evidence="7" type="ORF">NEMVEDRAFT_v1g131049</name>
</gene>
<dbReference type="Proteomes" id="UP000001593">
    <property type="component" value="Unassembled WGS sequence"/>
</dbReference>
<evidence type="ECO:0000256" key="2">
    <source>
        <dbReference type="ARBA" id="ARBA00022692"/>
    </source>
</evidence>
<keyword evidence="2 5" id="KW-0812">Transmembrane</keyword>
<feature type="transmembrane region" description="Helical" evidence="5">
    <location>
        <begin position="384"/>
        <end position="409"/>
    </location>
</feature>
<dbReference type="EMBL" id="DS469795">
    <property type="protein sequence ID" value="EDO33014.1"/>
    <property type="molecule type" value="Genomic_DNA"/>
</dbReference>
<evidence type="ECO:0000256" key="3">
    <source>
        <dbReference type="ARBA" id="ARBA00022989"/>
    </source>
</evidence>
<dbReference type="AlphaFoldDB" id="A7STF7"/>
<dbReference type="Gene3D" id="1.10.287.70">
    <property type="match status" value="2"/>
</dbReference>
<dbReference type="PANTHER" id="PTHR46726">
    <property type="entry name" value="TWO PORE CHANNEL 3"/>
    <property type="match status" value="1"/>
</dbReference>
<dbReference type="Gene3D" id="1.20.120.350">
    <property type="entry name" value="Voltage-gated potassium channels. Chain C"/>
    <property type="match status" value="2"/>
</dbReference>
<accession>A7STF7</accession>
<dbReference type="GO" id="GO:0005216">
    <property type="term" value="F:monoatomic ion channel activity"/>
    <property type="evidence" value="ECO:0007669"/>
    <property type="project" value="InterPro"/>
</dbReference>
<dbReference type="OMA" id="SSEYWAN"/>
<dbReference type="HOGENOM" id="CLU_019500_0_0_1"/>
<evidence type="ECO:0000256" key="4">
    <source>
        <dbReference type="ARBA" id="ARBA00023136"/>
    </source>
</evidence>
<feature type="transmembrane region" description="Helical" evidence="5">
    <location>
        <begin position="40"/>
        <end position="58"/>
    </location>
</feature>
<sequence length="534" mass="61841">ALQELLLAGILVAEARKGGNGYFQTTHRELELYKLYNKPILQFIIYVFVWVNLSLALFEEPAVKGLAIPYWGCLIIEYFCLFVFCVRLFHVWSFAAGVKFWRDKKNAILLVVIVLTFLDMIMYVIFKEAEVDAHTIRWTRIFRPLYLINISEGRQIRRAVRNIRRTLPEIANVLILLLLMIALFAQICVKLFGGKNLKDVHGKPYFTDYLYVYFSLYVLTTTANNPDIGMPAYDYSEWSAWFFVVYLVLCMYIFVSIFLAVVLFFVYFFDLVIFANAIFIALDANDYEILFLVLFNIEILLKFYTIGFKDFFRGFWNWFDFLVIGAATLALVIEASFISLQSSQSVLDFLMVLRVLRLAKIIGQVRRFQVIIGTLMQIGPAITTYGAIMFILYYIYAIVGIELFGGLILKEAPTNDNSTVNSTFCGNIKLKGSDFYQDRYCSNNFDDILKAMKLLFDLTVVNQWHVITQGFVLVTNKWARLYFLSFHMICVIVVLNIFVAFILEAFMLEYSISHGKFETVIEKKIEEKGIGVSR</sequence>
<feature type="transmembrane region" description="Helical" evidence="5">
    <location>
        <begin position="318"/>
        <end position="340"/>
    </location>
</feature>
<feature type="transmembrane region" description="Helical" evidence="5">
    <location>
        <begin position="289"/>
        <end position="306"/>
    </location>
</feature>
<name>A7STF7_NEMVE</name>
<proteinExistence type="predicted"/>
<feature type="non-terminal residue" evidence="7">
    <location>
        <position position="534"/>
    </location>
</feature>
<keyword evidence="8" id="KW-1185">Reference proteome</keyword>
<dbReference type="PhylomeDB" id="A7STF7"/>
<feature type="domain" description="Ion transport" evidence="6">
    <location>
        <begin position="264"/>
        <end position="511"/>
    </location>
</feature>
<feature type="transmembrane region" description="Helical" evidence="5">
    <location>
        <begin position="240"/>
        <end position="269"/>
    </location>
</feature>
<protein>
    <recommendedName>
        <fullName evidence="6">Ion transport domain-containing protein</fullName>
    </recommendedName>
</protein>
<dbReference type="InterPro" id="IPR005821">
    <property type="entry name" value="Ion_trans_dom"/>
</dbReference>
<feature type="transmembrane region" description="Helical" evidence="5">
    <location>
        <begin position="107"/>
        <end position="126"/>
    </location>
</feature>